<dbReference type="InterPro" id="IPR036388">
    <property type="entry name" value="WH-like_DNA-bd_sf"/>
</dbReference>
<dbReference type="InterPro" id="IPR011990">
    <property type="entry name" value="TPR-like_helical_dom_sf"/>
</dbReference>
<dbReference type="STRING" id="1123291.SAMN04490355_103212"/>
<keyword evidence="1" id="KW-0805">Transcription regulation</keyword>
<sequence length="824" mass="92159">MRVKAANIIYIRQQLRQALEGIWEQPLTVVEAPMGYGKTTAVKDFLQGSDANVLWQTLADASASGFWRGFCRLLKKTDESRANRLAELGVPTDSVFMEAALELIGNIVFAGRTVLVFDDYHLLASPPVDQFIERLVKTAPTNLYIILVSRTRFGENTTELALKGFCQVIGKSCFEFAEKEIIAYYKLCGIRLRPGEAAALYAYTEGWISALYLSLLTFAREGKVERQASLPELLEKAVYRQCPPAVKEFLLTICVFDSFTLAQAKALCPQENAGEIVSYLMANNAFIKFDPYNRTYQLHNIFTGYLRELLEQQGAQRRRAVLQAAGSWYRENSDYIHAMDCFYESGDFDQLLLAFVLDTGRSTNIEHKETLIRYFTDCPAKIRRNHPAACLLYAQKLFAFDERDLYVAACREAGTYIETVPDEKTKRHLLGEFELIMSFAKYNDLWAMAEHHAKAYELLDGPARFYDDNLSSPSVLYLFYRQSGLLDQTARDYAAYMPRYRLITSGHGAGAEYVMQAELSFHRGDFEPAGIALHQALQAAQDNGQSAIRLCVLFLQSRLALIAGDLPAVWELLRQLRAEIDEYGHYQHAHTIDLCESVIYAQLGQAQKIPPWIAGGDLPASRLPLLNHTFFNIVYGKVLLLSGQELKLLGLTGHFLDVAGTFPNLLGQVYTHIYAAAAYHRLHHPREAQAALRQAVDIAAADQLIMPFVENGADLAPVLRELANDDRYAGFIRNITATYAAFAPKLAVMRAAGVPGDDLASLTAREREISGLVAAGLSNQTIAGNLVVAEVTVKKALQNIYAKLGIANRATLARLIMERNYREP</sequence>
<proteinExistence type="predicted"/>
<evidence type="ECO:0000313" key="5">
    <source>
        <dbReference type="EMBL" id="SFM00723.1"/>
    </source>
</evidence>
<protein>
    <submittedName>
        <fullName evidence="5">LuxR family transcriptional regulator, maltose regulon positive regulatory protein</fullName>
    </submittedName>
</protein>
<dbReference type="Gene3D" id="1.10.10.10">
    <property type="entry name" value="Winged helix-like DNA-binding domain superfamily/Winged helix DNA-binding domain"/>
    <property type="match status" value="1"/>
</dbReference>
<dbReference type="InterPro" id="IPR016032">
    <property type="entry name" value="Sig_transdc_resp-reg_C-effctor"/>
</dbReference>
<dbReference type="GO" id="GO:0006355">
    <property type="term" value="P:regulation of DNA-templated transcription"/>
    <property type="evidence" value="ECO:0007669"/>
    <property type="project" value="InterPro"/>
</dbReference>
<dbReference type="PRINTS" id="PR00038">
    <property type="entry name" value="HTHLUXR"/>
</dbReference>
<gene>
    <name evidence="5" type="ORF">SAMN04490355_103212</name>
</gene>
<evidence type="ECO:0000256" key="1">
    <source>
        <dbReference type="ARBA" id="ARBA00023015"/>
    </source>
</evidence>
<name>A0A1I4MCE2_9FIRM</name>
<keyword evidence="3" id="KW-0804">Transcription</keyword>
<evidence type="ECO:0000313" key="6">
    <source>
        <dbReference type="Proteomes" id="UP000199520"/>
    </source>
</evidence>
<dbReference type="SUPFAM" id="SSF52540">
    <property type="entry name" value="P-loop containing nucleoside triphosphate hydrolases"/>
    <property type="match status" value="1"/>
</dbReference>
<dbReference type="RefSeq" id="WP_090939584.1">
    <property type="nucleotide sequence ID" value="NZ_FOTS01000032.1"/>
</dbReference>
<dbReference type="Pfam" id="PF25873">
    <property type="entry name" value="WHD_MalT"/>
    <property type="match status" value="1"/>
</dbReference>
<organism evidence="5 6">
    <name type="scientific">Pelosinus propionicus DSM 13327</name>
    <dbReference type="NCBI Taxonomy" id="1123291"/>
    <lineage>
        <taxon>Bacteria</taxon>
        <taxon>Bacillati</taxon>
        <taxon>Bacillota</taxon>
        <taxon>Negativicutes</taxon>
        <taxon>Selenomonadales</taxon>
        <taxon>Sporomusaceae</taxon>
        <taxon>Pelosinus</taxon>
    </lineage>
</organism>
<dbReference type="OrthoDB" id="1137593at2"/>
<evidence type="ECO:0000256" key="2">
    <source>
        <dbReference type="ARBA" id="ARBA00023125"/>
    </source>
</evidence>
<dbReference type="CDD" id="cd06170">
    <property type="entry name" value="LuxR_C_like"/>
    <property type="match status" value="1"/>
</dbReference>
<dbReference type="InterPro" id="IPR000792">
    <property type="entry name" value="Tscrpt_reg_LuxR_C"/>
</dbReference>
<dbReference type="GO" id="GO:0003677">
    <property type="term" value="F:DNA binding"/>
    <property type="evidence" value="ECO:0007669"/>
    <property type="project" value="UniProtKB-KW"/>
</dbReference>
<keyword evidence="6" id="KW-1185">Reference proteome</keyword>
<reference evidence="6" key="1">
    <citation type="submission" date="2016-10" db="EMBL/GenBank/DDBJ databases">
        <authorList>
            <person name="Varghese N."/>
            <person name="Submissions S."/>
        </authorList>
    </citation>
    <scope>NUCLEOTIDE SEQUENCE [LARGE SCALE GENOMIC DNA]</scope>
    <source>
        <strain evidence="6">DSM 13327</strain>
    </source>
</reference>
<accession>A0A1I4MCE2</accession>
<dbReference type="InterPro" id="IPR027417">
    <property type="entry name" value="P-loop_NTPase"/>
</dbReference>
<dbReference type="EMBL" id="FOTS01000032">
    <property type="protein sequence ID" value="SFM00723.1"/>
    <property type="molecule type" value="Genomic_DNA"/>
</dbReference>
<feature type="domain" description="HTH luxR-type" evidence="4">
    <location>
        <begin position="755"/>
        <end position="820"/>
    </location>
</feature>
<dbReference type="SMART" id="SM00421">
    <property type="entry name" value="HTH_LUXR"/>
    <property type="match status" value="1"/>
</dbReference>
<dbReference type="PROSITE" id="PS00622">
    <property type="entry name" value="HTH_LUXR_1"/>
    <property type="match status" value="1"/>
</dbReference>
<dbReference type="Proteomes" id="UP000199520">
    <property type="component" value="Unassembled WGS sequence"/>
</dbReference>
<dbReference type="SUPFAM" id="SSF46894">
    <property type="entry name" value="C-terminal effector domain of the bipartite response regulators"/>
    <property type="match status" value="1"/>
</dbReference>
<dbReference type="InterPro" id="IPR059106">
    <property type="entry name" value="WHD_MalT"/>
</dbReference>
<dbReference type="PANTHER" id="PTHR44688:SF16">
    <property type="entry name" value="DNA-BINDING TRANSCRIPTIONAL ACTIVATOR DEVR_DOSR"/>
    <property type="match status" value="1"/>
</dbReference>
<keyword evidence="2" id="KW-0238">DNA-binding</keyword>
<dbReference type="AlphaFoldDB" id="A0A1I4MCE2"/>
<dbReference type="Gene3D" id="1.25.40.10">
    <property type="entry name" value="Tetratricopeptide repeat domain"/>
    <property type="match status" value="1"/>
</dbReference>
<dbReference type="PANTHER" id="PTHR44688">
    <property type="entry name" value="DNA-BINDING TRANSCRIPTIONAL ACTIVATOR DEVR_DOSR"/>
    <property type="match status" value="1"/>
</dbReference>
<evidence type="ECO:0000259" key="4">
    <source>
        <dbReference type="PROSITE" id="PS50043"/>
    </source>
</evidence>
<dbReference type="Pfam" id="PF00196">
    <property type="entry name" value="GerE"/>
    <property type="match status" value="1"/>
</dbReference>
<dbReference type="PROSITE" id="PS50043">
    <property type="entry name" value="HTH_LUXR_2"/>
    <property type="match status" value="1"/>
</dbReference>
<evidence type="ECO:0000256" key="3">
    <source>
        <dbReference type="ARBA" id="ARBA00023163"/>
    </source>
</evidence>